<protein>
    <submittedName>
        <fullName evidence="1">Uncharacterized protein</fullName>
    </submittedName>
</protein>
<dbReference type="AlphaFoldDB" id="A0A2S1RAB9"/>
<name>A0A2S1RAB9_9ACTN</name>
<dbReference type="Proteomes" id="UP000244928">
    <property type="component" value="Chromosome"/>
</dbReference>
<evidence type="ECO:0000313" key="2">
    <source>
        <dbReference type="Proteomes" id="UP000244928"/>
    </source>
</evidence>
<evidence type="ECO:0000313" key="1">
    <source>
        <dbReference type="EMBL" id="AWH93239.1"/>
    </source>
</evidence>
<accession>A0A2S1RAB9</accession>
<keyword evidence="2" id="KW-1185">Reference proteome</keyword>
<reference evidence="1 2" key="1">
    <citation type="submission" date="2016-04" db="EMBL/GenBank/DDBJ databases">
        <title>Complete genome sequence of Dietzia lutea YIM 80766T, a strain isolated from desert soil in Egypt.</title>
        <authorList>
            <person name="Zhao J."/>
            <person name="Hu B."/>
            <person name="Geng S."/>
            <person name="Nie Y."/>
            <person name="Tang Y."/>
        </authorList>
    </citation>
    <scope>NUCLEOTIDE SEQUENCE [LARGE SCALE GENOMIC DNA]</scope>
    <source>
        <strain evidence="1 2">YIM 80766</strain>
    </source>
</reference>
<gene>
    <name evidence="1" type="ORF">A6035_14795</name>
</gene>
<dbReference type="RefSeq" id="WP_108848590.1">
    <property type="nucleotide sequence ID" value="NZ_CP015449.1"/>
</dbReference>
<dbReference type="KEGG" id="dlu:A6035_14795"/>
<sequence>MTDAIDLTTPRYRQDLVTEIDGPDDDPFLEVSVAETVVLDEDGADRGVPELRLRTGAAGITLTDRDQILQLQAIINRAVNQWRTSASHLA</sequence>
<dbReference type="EMBL" id="CP015449">
    <property type="protein sequence ID" value="AWH93239.1"/>
    <property type="molecule type" value="Genomic_DNA"/>
</dbReference>
<proteinExistence type="predicted"/>
<organism evidence="1 2">
    <name type="scientific">Dietzia lutea</name>
    <dbReference type="NCBI Taxonomy" id="546160"/>
    <lineage>
        <taxon>Bacteria</taxon>
        <taxon>Bacillati</taxon>
        <taxon>Actinomycetota</taxon>
        <taxon>Actinomycetes</taxon>
        <taxon>Mycobacteriales</taxon>
        <taxon>Dietziaceae</taxon>
        <taxon>Dietzia</taxon>
    </lineage>
</organism>